<gene>
    <name evidence="1" type="primary">mltG</name>
    <name evidence="2" type="ORF">C731_2059</name>
</gene>
<dbReference type="Pfam" id="PF02618">
    <property type="entry name" value="YceG"/>
    <property type="match status" value="1"/>
</dbReference>
<accession>K5BFJ7</accession>
<dbReference type="Gene3D" id="3.30.1490.480">
    <property type="entry name" value="Endolytic murein transglycosylase"/>
    <property type="match status" value="1"/>
</dbReference>
<evidence type="ECO:0000313" key="2">
    <source>
        <dbReference type="EMBL" id="EKF23957.1"/>
    </source>
</evidence>
<dbReference type="PANTHER" id="PTHR30518:SF2">
    <property type="entry name" value="ENDOLYTIC MUREIN TRANSGLYCOSYLASE"/>
    <property type="match status" value="1"/>
</dbReference>
<comment type="similarity">
    <text evidence="1">Belongs to the transglycosylase MltG family.</text>
</comment>
<keyword evidence="1" id="KW-1133">Transmembrane helix</keyword>
<dbReference type="GO" id="GO:0005886">
    <property type="term" value="C:plasma membrane"/>
    <property type="evidence" value="ECO:0007669"/>
    <property type="project" value="UniProtKB-SubCell"/>
</dbReference>
<keyword evidence="1" id="KW-0812">Transmembrane</keyword>
<keyword evidence="1" id="KW-0472">Membrane</keyword>
<organism evidence="2 3">
    <name type="scientific">Mycolicibacterium hassiacum (strain DSM 44199 / CIP 105218 / JCM 12690 / 3849)</name>
    <name type="common">Mycobacterium hassiacum</name>
    <dbReference type="NCBI Taxonomy" id="1122247"/>
    <lineage>
        <taxon>Bacteria</taxon>
        <taxon>Bacillati</taxon>
        <taxon>Actinomycetota</taxon>
        <taxon>Actinomycetes</taxon>
        <taxon>Mycobacteriales</taxon>
        <taxon>Mycobacteriaceae</taxon>
        <taxon>Mycolicibacterium</taxon>
    </lineage>
</organism>
<keyword evidence="1" id="KW-0456">Lyase</keyword>
<feature type="site" description="Important for catalytic activity" evidence="1">
    <location>
        <position position="302"/>
    </location>
</feature>
<dbReference type="HAMAP" id="MF_02065">
    <property type="entry name" value="MltG"/>
    <property type="match status" value="1"/>
</dbReference>
<dbReference type="Proteomes" id="UP000006265">
    <property type="component" value="Unassembled WGS sequence"/>
</dbReference>
<comment type="function">
    <text evidence="1">Functions as a peptidoglycan terminase that cleaves nascent peptidoglycan strands endolytically to terminate their elongation.</text>
</comment>
<keyword evidence="3" id="KW-1185">Reference proteome</keyword>
<proteinExistence type="inferred from homology"/>
<reference evidence="2 3" key="1">
    <citation type="journal article" date="2012" name="J. Bacteriol.">
        <title>Genome sequence of Mycobacterium hassiacum DSM 44199, a rare source of heat-stable mycobacterial proteins.</title>
        <authorList>
            <person name="Tiago I."/>
            <person name="Maranha A."/>
            <person name="Mendes V."/>
            <person name="Alarico S."/>
            <person name="Moynihan P.J."/>
            <person name="Clarke A.J."/>
            <person name="Macedo-Ribeiro S."/>
            <person name="Pereira P.J."/>
            <person name="Empadinhas N."/>
        </authorList>
    </citation>
    <scope>NUCLEOTIDE SEQUENCE [LARGE SCALE GENOMIC DNA]</scope>
    <source>
        <strain evidence="3">DSM 44199 / CIP 105218 / JCM 12690 / 3849</strain>
    </source>
</reference>
<dbReference type="PANTHER" id="PTHR30518">
    <property type="entry name" value="ENDOLYTIC MUREIN TRANSGLYCOSYLASE"/>
    <property type="match status" value="1"/>
</dbReference>
<dbReference type="EMBL" id="AMRA01000052">
    <property type="protein sequence ID" value="EKF23957.1"/>
    <property type="molecule type" value="Genomic_DNA"/>
</dbReference>
<keyword evidence="1" id="KW-1003">Cell membrane</keyword>
<keyword evidence="1" id="KW-0961">Cell wall biogenesis/degradation</keyword>
<dbReference type="OrthoDB" id="9814591at2"/>
<comment type="catalytic activity">
    <reaction evidence="1">
        <text>a peptidoglycan chain = a peptidoglycan chain with N-acetyl-1,6-anhydromuramyl-[peptide] at the reducing end + a peptidoglycan chain with N-acetylglucosamine at the non-reducing end.</text>
        <dbReference type="EC" id="4.2.2.29"/>
    </reaction>
</comment>
<evidence type="ECO:0000256" key="1">
    <source>
        <dbReference type="HAMAP-Rule" id="MF_02065"/>
    </source>
</evidence>
<dbReference type="STRING" id="1122247.GCA_000379865_00075"/>
<feature type="transmembrane region" description="Helical" evidence="1">
    <location>
        <begin position="48"/>
        <end position="72"/>
    </location>
</feature>
<dbReference type="eggNOG" id="COG1559">
    <property type="taxonomic scope" value="Bacteria"/>
</dbReference>
<dbReference type="GO" id="GO:0009252">
    <property type="term" value="P:peptidoglycan biosynthetic process"/>
    <property type="evidence" value="ECO:0007669"/>
    <property type="project" value="UniProtKB-UniRule"/>
</dbReference>
<dbReference type="EC" id="4.2.2.29" evidence="1"/>
<comment type="subcellular location">
    <subcellularLocation>
        <location evidence="1">Cell membrane</location>
        <topology evidence="1">Single-pass membrane protein</topology>
    </subcellularLocation>
</comment>
<dbReference type="PATRIC" id="fig|1122247.3.peg.1980"/>
<comment type="caution">
    <text evidence="2">The sequence shown here is derived from an EMBL/GenBank/DDBJ whole genome shotgun (WGS) entry which is preliminary data.</text>
</comment>
<dbReference type="InterPro" id="IPR003770">
    <property type="entry name" value="MLTG-like"/>
</dbReference>
<protein>
    <recommendedName>
        <fullName evidence="1">Endolytic murein transglycosylase</fullName>
        <ecNumber evidence="1">4.2.2.29</ecNumber>
    </recommendedName>
    <alternativeName>
        <fullName evidence="1">Peptidoglycan lytic transglycosylase</fullName>
    </alternativeName>
    <alternativeName>
        <fullName evidence="1">Peptidoglycan polymerization terminase</fullName>
    </alternativeName>
</protein>
<dbReference type="AlphaFoldDB" id="K5BFJ7"/>
<dbReference type="GO" id="GO:0071555">
    <property type="term" value="P:cell wall organization"/>
    <property type="evidence" value="ECO:0007669"/>
    <property type="project" value="UniProtKB-KW"/>
</dbReference>
<name>K5BFJ7_MYCHD</name>
<sequence length="423" mass="45992">MSDDWGLERVEPHWQRERAEPVAVGPPRRRMSRAARIREERRRRQRRVATGAVVGILVVVVIGAVFLGSRLWHSMFGTPGDFTGSGVSDVIIEVRDGDTTTTIGETLQEQGVVATTSAFVKAAEGNAAIATIQPGFYKVRTEIPAADAVARLTDPQNRVGKLVIPEGRQLDDVRDVKTDAVTEGIFTLISKATCVDLNGDHSCVDADALREEAMSADPAALGVPDWAMGPVRAMGSDHRRLEGLIAPGTWNIDPSASPREILSSLITASTAQYAEGGLLATARALNMSPYQVLIVGSLVQREATPEDFAKVARVIYNRLAEDRTLEFDSTVNYPLDRIEVATTDADRAEHTPWNTYVRPGLPATPICSPSQPALAAAEKPAPGDWLYFVTVDMQGTTLFTRDYNQHLANIEIARRNGVLDSAR</sequence>
<dbReference type="RefSeq" id="WP_005627188.1">
    <property type="nucleotide sequence ID" value="NZ_AMRA01000052.1"/>
</dbReference>
<dbReference type="GO" id="GO:0008932">
    <property type="term" value="F:lytic endotransglycosylase activity"/>
    <property type="evidence" value="ECO:0007669"/>
    <property type="project" value="UniProtKB-UniRule"/>
</dbReference>
<evidence type="ECO:0000313" key="3">
    <source>
        <dbReference type="Proteomes" id="UP000006265"/>
    </source>
</evidence>